<evidence type="ECO:0000313" key="5">
    <source>
        <dbReference type="Proteomes" id="UP001344447"/>
    </source>
</evidence>
<keyword evidence="2" id="KW-0472">Membrane</keyword>
<dbReference type="EMBL" id="JAVFKY010000001">
    <property type="protein sequence ID" value="KAK5581804.1"/>
    <property type="molecule type" value="Genomic_DNA"/>
</dbReference>
<keyword evidence="5" id="KW-1185">Reference proteome</keyword>
<dbReference type="AlphaFoldDB" id="A0AAN7TXQ6"/>
<evidence type="ECO:0000256" key="3">
    <source>
        <dbReference type="SAM" id="SignalP"/>
    </source>
</evidence>
<name>A0AAN7TXQ6_9MYCE</name>
<comment type="caution">
    <text evidence="4">The sequence shown here is derived from an EMBL/GenBank/DDBJ whole genome shotgun (WGS) entry which is preliminary data.</text>
</comment>
<accession>A0AAN7TXQ6</accession>
<dbReference type="PANTHER" id="PTHR31318">
    <property type="entry name" value="EXPRESSED PROTEIN-RELATED"/>
    <property type="match status" value="1"/>
</dbReference>
<feature type="compositionally biased region" description="Pro residues" evidence="1">
    <location>
        <begin position="50"/>
        <end position="71"/>
    </location>
</feature>
<organism evidence="4 5">
    <name type="scientific">Dictyostelium firmibasis</name>
    <dbReference type="NCBI Taxonomy" id="79012"/>
    <lineage>
        <taxon>Eukaryota</taxon>
        <taxon>Amoebozoa</taxon>
        <taxon>Evosea</taxon>
        <taxon>Eumycetozoa</taxon>
        <taxon>Dictyostelia</taxon>
        <taxon>Dictyosteliales</taxon>
        <taxon>Dictyosteliaceae</taxon>
        <taxon>Dictyostelium</taxon>
    </lineage>
</organism>
<feature type="signal peptide" evidence="3">
    <location>
        <begin position="1"/>
        <end position="21"/>
    </location>
</feature>
<evidence type="ECO:0000313" key="4">
    <source>
        <dbReference type="EMBL" id="KAK5581804.1"/>
    </source>
</evidence>
<evidence type="ECO:0000256" key="1">
    <source>
        <dbReference type="SAM" id="MobiDB-lite"/>
    </source>
</evidence>
<reference evidence="4 5" key="1">
    <citation type="submission" date="2023-11" db="EMBL/GenBank/DDBJ databases">
        <title>Dfirmibasis_genome.</title>
        <authorList>
            <person name="Edelbroek B."/>
            <person name="Kjellin J."/>
            <person name="Jerlstrom-Hultqvist J."/>
            <person name="Soderbom F."/>
        </authorList>
    </citation>
    <scope>NUCLEOTIDE SEQUENCE [LARGE SCALE GENOMIC DNA]</scope>
    <source>
        <strain evidence="4 5">TNS-C-14</strain>
    </source>
</reference>
<feature type="chain" id="PRO_5043031617" evidence="3">
    <location>
        <begin position="22"/>
        <end position="702"/>
    </location>
</feature>
<gene>
    <name evidence="4" type="ORF">RB653_003382</name>
</gene>
<proteinExistence type="predicted"/>
<evidence type="ECO:0000256" key="2">
    <source>
        <dbReference type="SAM" id="Phobius"/>
    </source>
</evidence>
<feature type="compositionally biased region" description="Low complexity" evidence="1">
    <location>
        <begin position="31"/>
        <end position="49"/>
    </location>
</feature>
<protein>
    <submittedName>
        <fullName evidence="4">Uncharacterized protein</fullName>
    </submittedName>
</protein>
<dbReference type="PANTHER" id="PTHR31318:SF2">
    <property type="entry name" value="PECTIN LYASE-LIKE FAMILY PROTEIN-RELATED"/>
    <property type="match status" value="1"/>
</dbReference>
<dbReference type="Proteomes" id="UP001344447">
    <property type="component" value="Unassembled WGS sequence"/>
</dbReference>
<keyword evidence="2" id="KW-0812">Transmembrane</keyword>
<sequence length="702" mass="77984">MKINKLLILFIFTIFLTLVLSDSPFDVPTVTPSTPNSNENETTPTQTPTPTTPIPTETPTPTPTITTPPPNPYADGKMKILINSQSNVNYTSSECGDEITPCKGIVDGFQKFKRFKSNNSGIPISLLEFLIMPGQYGKDSFQELATKLNLYELNVNISFVGINGLQSVEFIGTGLIEPFIFISAQVPIKSVGLINNVTFSFDNIIFRDCERCKLIEVSIIDPSLDPNNSSEINAAILASNTSDQQNSNNGIVRVIFKRTIIKNMINEDIDSITTQVNRLGWFEMIFEDNCKFDFTSGSNIFNIKNTKLIFRNQFIVLSGRANEAFINAKGCSIDISNSFFSQYLTREGLLFTVDCSVNISNVQFSNNFGTFSSIIHYSASRTDLNITGCFFQNNMVTNNGGKGDSIIIIKNEGKETDNNHHGATPKQEIIDVSNQPNKASIINCTFIENNTPKSLDSGIIWVYNSILLIQGGEFNSNPINDHGPSVISHHSTVDIRSTKLISMNPSRENEFPYIVSNYSSIRVTEILLSPTTQLPFKCESSLILFDYASSINASLFVCNNIHREEFNSTYANIVSGNDINSFSCEIIQLDPNVQPPARATPKVICSNESHTSYKYDFRLTKAIIAIIVIACTFLTLIPVVLLANKIYKNFYRGYAPHESEEPDLEEFSINNHTANGGGRNLNDGFQDVLYEDETPANKSLLK</sequence>
<feature type="region of interest" description="Disordered" evidence="1">
    <location>
        <begin position="28"/>
        <end position="71"/>
    </location>
</feature>
<keyword evidence="3" id="KW-0732">Signal</keyword>
<keyword evidence="2" id="KW-1133">Transmembrane helix</keyword>
<feature type="transmembrane region" description="Helical" evidence="2">
    <location>
        <begin position="622"/>
        <end position="643"/>
    </location>
</feature>